<dbReference type="AlphaFoldDB" id="A0A8B2NQ94"/>
<dbReference type="Pfam" id="PF07021">
    <property type="entry name" value="MetW"/>
    <property type="match status" value="1"/>
</dbReference>
<protein>
    <submittedName>
        <fullName evidence="1">Methionine biosynthesis protein MetW</fullName>
    </submittedName>
</protein>
<dbReference type="SUPFAM" id="SSF53335">
    <property type="entry name" value="S-adenosyl-L-methionine-dependent methyltransferases"/>
    <property type="match status" value="1"/>
</dbReference>
<dbReference type="Proteomes" id="UP000249590">
    <property type="component" value="Unassembled WGS sequence"/>
</dbReference>
<dbReference type="RefSeq" id="WP_111350947.1">
    <property type="nucleotide sequence ID" value="NZ_JAIWKD010000005.1"/>
</dbReference>
<dbReference type="InterPro" id="IPR029063">
    <property type="entry name" value="SAM-dependent_MTases_sf"/>
</dbReference>
<dbReference type="OrthoDB" id="9792690at2"/>
<dbReference type="EMBL" id="QHHQ01000007">
    <property type="protein sequence ID" value="RAH98195.1"/>
    <property type="molecule type" value="Genomic_DNA"/>
</dbReference>
<dbReference type="Gene3D" id="3.40.50.150">
    <property type="entry name" value="Vaccinia Virus protein VP39"/>
    <property type="match status" value="1"/>
</dbReference>
<keyword evidence="2" id="KW-1185">Reference proteome</keyword>
<organism evidence="1 2">
    <name type="scientific">Acuticoccus sediminis</name>
    <dbReference type="NCBI Taxonomy" id="2184697"/>
    <lineage>
        <taxon>Bacteria</taxon>
        <taxon>Pseudomonadati</taxon>
        <taxon>Pseudomonadota</taxon>
        <taxon>Alphaproteobacteria</taxon>
        <taxon>Hyphomicrobiales</taxon>
        <taxon>Amorphaceae</taxon>
        <taxon>Acuticoccus</taxon>
    </lineage>
</organism>
<gene>
    <name evidence="1" type="primary">metW</name>
    <name evidence="1" type="ORF">DLJ53_26110</name>
</gene>
<proteinExistence type="predicted"/>
<reference evidence="1 2" key="1">
    <citation type="submission" date="2018-05" db="EMBL/GenBank/DDBJ databases">
        <title>Acuticoccus sediminis sp. nov., isolated from deep-sea sediment of Indian Ocean.</title>
        <authorList>
            <person name="Liu X."/>
            <person name="Lai Q."/>
            <person name="Du Y."/>
            <person name="Sun F."/>
            <person name="Zhang X."/>
            <person name="Wang S."/>
            <person name="Shao Z."/>
        </authorList>
    </citation>
    <scope>NUCLEOTIDE SEQUENCE [LARGE SCALE GENOMIC DNA]</scope>
    <source>
        <strain evidence="1 2">PTG4-2</strain>
    </source>
</reference>
<evidence type="ECO:0000313" key="1">
    <source>
        <dbReference type="EMBL" id="RAH98195.1"/>
    </source>
</evidence>
<comment type="caution">
    <text evidence="1">The sequence shown here is derived from an EMBL/GenBank/DDBJ whole genome shotgun (WGS) entry which is preliminary data.</text>
</comment>
<dbReference type="PANTHER" id="PTHR43861">
    <property type="entry name" value="TRANS-ACONITATE 2-METHYLTRANSFERASE-RELATED"/>
    <property type="match status" value="1"/>
</dbReference>
<dbReference type="InterPro" id="IPR010743">
    <property type="entry name" value="Methionine_synth_MetW"/>
</dbReference>
<dbReference type="NCBIfam" id="TIGR02081">
    <property type="entry name" value="metW"/>
    <property type="match status" value="1"/>
</dbReference>
<accession>A0A8B2NQ94</accession>
<name>A0A8B2NQ94_9HYPH</name>
<sequence>MSDVIPAAEQRVDFRIIRDLVEPGTRILDVGCGDGTLMALLRRSLEVRASGIELSQKGVNDAVAKGLSVIQGNADVDLDGYPDKSFDYVILSQTLQATRNPRHVLENMLRIGERGIVSFPNFAYWKMRLQLLTLGRMPRTELLPEPWWRTNNIHFCTIRDFVELCDDMGVTVEHSIALNAWGRRIPFNAPWWFWNMFGEQAVFLLRR</sequence>
<evidence type="ECO:0000313" key="2">
    <source>
        <dbReference type="Proteomes" id="UP000249590"/>
    </source>
</evidence>
<dbReference type="CDD" id="cd02440">
    <property type="entry name" value="AdoMet_MTases"/>
    <property type="match status" value="1"/>
</dbReference>